<gene>
    <name evidence="2" type="primary">GML</name>
</gene>
<sequence length="97" mass="10918">VHARLIIGYSGCTWNCSFMYTSEMPPEAPRKITKVNSFYWYRCCSSMQCNGGGPTNLEKDMLPDYTLEEEVEEGTVRLGTSPLFLIFASIIVSHALL</sequence>
<name>A0A1U7TCG5_CARSF</name>
<dbReference type="InterPro" id="IPR052874">
    <property type="entry name" value="Sperm-ZP_regulatory"/>
</dbReference>
<proteinExistence type="predicted"/>
<organism evidence="1 2">
    <name type="scientific">Carlito syrichta</name>
    <name type="common">Philippine tarsier</name>
    <name type="synonym">Tarsius syrichta</name>
    <dbReference type="NCBI Taxonomy" id="1868482"/>
    <lineage>
        <taxon>Eukaryota</taxon>
        <taxon>Metazoa</taxon>
        <taxon>Chordata</taxon>
        <taxon>Craniata</taxon>
        <taxon>Vertebrata</taxon>
        <taxon>Euteleostomi</taxon>
        <taxon>Mammalia</taxon>
        <taxon>Eutheria</taxon>
        <taxon>Euarchontoglires</taxon>
        <taxon>Primates</taxon>
        <taxon>Haplorrhini</taxon>
        <taxon>Tarsiiformes</taxon>
        <taxon>Tarsiidae</taxon>
        <taxon>Carlito</taxon>
    </lineage>
</organism>
<keyword evidence="1" id="KW-1185">Reference proteome</keyword>
<feature type="non-terminal residue" evidence="2">
    <location>
        <position position="1"/>
    </location>
</feature>
<dbReference type="PANTHER" id="PTHR15049:SF2">
    <property type="entry name" value="GLYCOSYL-PHOSPHATIDYLINOSITOL-ANCHORED MOLECULE-LIKE PROTEIN"/>
    <property type="match status" value="1"/>
</dbReference>
<dbReference type="KEGG" id="csyr:103254352"/>
<dbReference type="Proteomes" id="UP000189704">
    <property type="component" value="Unplaced"/>
</dbReference>
<dbReference type="PANTHER" id="PTHR15049">
    <property type="entry name" value="GLYCOSYL-PHOSPHATIDYLINOSITOL-ANCHORED MOLECULE-LIKE PROTEIN-RELATED"/>
    <property type="match status" value="1"/>
</dbReference>
<evidence type="ECO:0000313" key="2">
    <source>
        <dbReference type="RefSeq" id="XP_008050652.1"/>
    </source>
</evidence>
<dbReference type="OrthoDB" id="9837583at2759"/>
<dbReference type="AlphaFoldDB" id="A0A1U7TCG5"/>
<protein>
    <submittedName>
        <fullName evidence="2">Glycosyl-phosphatidylinositol-anchored molecule-like protein</fullName>
    </submittedName>
</protein>
<dbReference type="RefSeq" id="XP_008050652.1">
    <property type="nucleotide sequence ID" value="XM_008052461.1"/>
</dbReference>
<accession>A0A1U7TCG5</accession>
<dbReference type="GeneID" id="103254352"/>
<evidence type="ECO:0000313" key="1">
    <source>
        <dbReference type="Proteomes" id="UP000189704"/>
    </source>
</evidence>
<dbReference type="CTD" id="2765"/>
<reference evidence="2" key="1">
    <citation type="submission" date="2025-08" db="UniProtKB">
        <authorList>
            <consortium name="RefSeq"/>
        </authorList>
    </citation>
    <scope>IDENTIFICATION</scope>
</reference>